<name>A0AAV9HI64_9PEZI</name>
<feature type="compositionally biased region" description="Low complexity" evidence="1">
    <location>
        <begin position="48"/>
        <end position="69"/>
    </location>
</feature>
<proteinExistence type="predicted"/>
<dbReference type="Gene3D" id="3.30.530.20">
    <property type="match status" value="1"/>
</dbReference>
<dbReference type="AlphaFoldDB" id="A0AAV9HI64"/>
<feature type="compositionally biased region" description="Acidic residues" evidence="1">
    <location>
        <begin position="416"/>
        <end position="430"/>
    </location>
</feature>
<dbReference type="Proteomes" id="UP001321749">
    <property type="component" value="Unassembled WGS sequence"/>
</dbReference>
<organism evidence="3 4">
    <name type="scientific">Cladorrhinum samala</name>
    <dbReference type="NCBI Taxonomy" id="585594"/>
    <lineage>
        <taxon>Eukaryota</taxon>
        <taxon>Fungi</taxon>
        <taxon>Dikarya</taxon>
        <taxon>Ascomycota</taxon>
        <taxon>Pezizomycotina</taxon>
        <taxon>Sordariomycetes</taxon>
        <taxon>Sordariomycetidae</taxon>
        <taxon>Sordariales</taxon>
        <taxon>Podosporaceae</taxon>
        <taxon>Cladorrhinum</taxon>
    </lineage>
</organism>
<dbReference type="EMBL" id="MU865010">
    <property type="protein sequence ID" value="KAK4460541.1"/>
    <property type="molecule type" value="Genomic_DNA"/>
</dbReference>
<evidence type="ECO:0000313" key="3">
    <source>
        <dbReference type="EMBL" id="KAK4460541.1"/>
    </source>
</evidence>
<feature type="region of interest" description="Disordered" evidence="1">
    <location>
        <begin position="48"/>
        <end position="72"/>
    </location>
</feature>
<dbReference type="InterPro" id="IPR024500">
    <property type="entry name" value="DUF3074"/>
</dbReference>
<evidence type="ECO:0000259" key="2">
    <source>
        <dbReference type="Pfam" id="PF11274"/>
    </source>
</evidence>
<feature type="region of interest" description="Disordered" evidence="1">
    <location>
        <begin position="316"/>
        <end position="379"/>
    </location>
</feature>
<feature type="region of interest" description="Disordered" evidence="1">
    <location>
        <begin position="561"/>
        <end position="586"/>
    </location>
</feature>
<dbReference type="PANTHER" id="PTHR40370">
    <property type="entry name" value="EXPRESSED PROTEIN"/>
    <property type="match status" value="1"/>
</dbReference>
<protein>
    <recommendedName>
        <fullName evidence="2">DUF3074 domain-containing protein</fullName>
    </recommendedName>
</protein>
<reference evidence="3" key="2">
    <citation type="submission" date="2023-06" db="EMBL/GenBank/DDBJ databases">
        <authorList>
            <consortium name="Lawrence Berkeley National Laboratory"/>
            <person name="Mondo S.J."/>
            <person name="Hensen N."/>
            <person name="Bonometti L."/>
            <person name="Westerberg I."/>
            <person name="Brannstrom I.O."/>
            <person name="Guillou S."/>
            <person name="Cros-Aarteil S."/>
            <person name="Calhoun S."/>
            <person name="Haridas S."/>
            <person name="Kuo A."/>
            <person name="Pangilinan J."/>
            <person name="Riley R."/>
            <person name="Labutti K."/>
            <person name="Andreopoulos B."/>
            <person name="Lipzen A."/>
            <person name="Chen C."/>
            <person name="Yanf M."/>
            <person name="Daum C."/>
            <person name="Ng V."/>
            <person name="Clum A."/>
            <person name="Steindorff A."/>
            <person name="Ohm R."/>
            <person name="Martin F."/>
            <person name="Silar P."/>
            <person name="Natvig D."/>
            <person name="Lalanne C."/>
            <person name="Gautier V."/>
            <person name="Ament-Velasquez S.L."/>
            <person name="Kruys A."/>
            <person name="Hutchinson M.I."/>
            <person name="Powell A.J."/>
            <person name="Barry K."/>
            <person name="Miller A.N."/>
            <person name="Grigoriev I.V."/>
            <person name="Debuchy R."/>
            <person name="Gladieux P."/>
            <person name="Thoren M.H."/>
            <person name="Johannesson H."/>
        </authorList>
    </citation>
    <scope>NUCLEOTIDE SEQUENCE</scope>
    <source>
        <strain evidence="3">PSN324</strain>
    </source>
</reference>
<keyword evidence="4" id="KW-1185">Reference proteome</keyword>
<reference evidence="3" key="1">
    <citation type="journal article" date="2023" name="Mol. Phylogenet. Evol.">
        <title>Genome-scale phylogeny and comparative genomics of the fungal order Sordariales.</title>
        <authorList>
            <person name="Hensen N."/>
            <person name="Bonometti L."/>
            <person name="Westerberg I."/>
            <person name="Brannstrom I.O."/>
            <person name="Guillou S."/>
            <person name="Cros-Aarteil S."/>
            <person name="Calhoun S."/>
            <person name="Haridas S."/>
            <person name="Kuo A."/>
            <person name="Mondo S."/>
            <person name="Pangilinan J."/>
            <person name="Riley R."/>
            <person name="LaButti K."/>
            <person name="Andreopoulos B."/>
            <person name="Lipzen A."/>
            <person name="Chen C."/>
            <person name="Yan M."/>
            <person name="Daum C."/>
            <person name="Ng V."/>
            <person name="Clum A."/>
            <person name="Steindorff A."/>
            <person name="Ohm R.A."/>
            <person name="Martin F."/>
            <person name="Silar P."/>
            <person name="Natvig D.O."/>
            <person name="Lalanne C."/>
            <person name="Gautier V."/>
            <person name="Ament-Velasquez S.L."/>
            <person name="Kruys A."/>
            <person name="Hutchinson M.I."/>
            <person name="Powell A.J."/>
            <person name="Barry K."/>
            <person name="Miller A.N."/>
            <person name="Grigoriev I.V."/>
            <person name="Debuchy R."/>
            <person name="Gladieux P."/>
            <person name="Hiltunen Thoren M."/>
            <person name="Johannesson H."/>
        </authorList>
    </citation>
    <scope>NUCLEOTIDE SEQUENCE</scope>
    <source>
        <strain evidence="3">PSN324</strain>
    </source>
</reference>
<evidence type="ECO:0000256" key="1">
    <source>
        <dbReference type="SAM" id="MobiDB-lite"/>
    </source>
</evidence>
<dbReference type="SUPFAM" id="SSF55961">
    <property type="entry name" value="Bet v1-like"/>
    <property type="match status" value="1"/>
</dbReference>
<feature type="region of interest" description="Disordered" evidence="1">
    <location>
        <begin position="404"/>
        <end position="495"/>
    </location>
</feature>
<comment type="caution">
    <text evidence="3">The sequence shown here is derived from an EMBL/GenBank/DDBJ whole genome shotgun (WGS) entry which is preliminary data.</text>
</comment>
<feature type="domain" description="DUF3074" evidence="2">
    <location>
        <begin position="112"/>
        <end position="308"/>
    </location>
</feature>
<gene>
    <name evidence="3" type="ORF">QBC42DRAFT_205673</name>
</gene>
<dbReference type="Pfam" id="PF11274">
    <property type="entry name" value="DUF3074"/>
    <property type="match status" value="1"/>
</dbReference>
<feature type="compositionally biased region" description="Polar residues" evidence="1">
    <location>
        <begin position="342"/>
        <end position="359"/>
    </location>
</feature>
<evidence type="ECO:0000313" key="4">
    <source>
        <dbReference type="Proteomes" id="UP001321749"/>
    </source>
</evidence>
<dbReference type="PANTHER" id="PTHR40370:SF1">
    <property type="entry name" value="DUF3074 DOMAIN-CONTAINING PROTEIN"/>
    <property type="match status" value="1"/>
</dbReference>
<dbReference type="InterPro" id="IPR023393">
    <property type="entry name" value="START-like_dom_sf"/>
</dbReference>
<feature type="region of interest" description="Disordered" evidence="1">
    <location>
        <begin position="507"/>
        <end position="532"/>
    </location>
</feature>
<sequence length="642" mass="71124">MTNHPHHVPFQSLSPLNWSAISSDPSTLPALMKETFSQCEILIDSIPPLPSSSSNARTRAQTAPATPSAESLSPEVLKLRRDWSALKPMAASANPHDITVYKLSAKDGKGAWFARRSLHYGMNFEKWEDALRREFGETLIRGEGTEGNIRGLGAEKRVENVEVEGVGLIEVFLVSARFPGPTTPRDFVALHMTPTKEEQKEGPRQFMLISRPCEHDDCPTRSGFIRGQYESVEVIREVPVKGRVSNGVKKTMSSVDVAQDGNSQGGEEMAIEWLMVTRSDPGGSVPRFMVEKGTPGGIVSDVGRFMDWFEEISREDARVEEEREESVGGEQVNEEANGAESKATTARPSTLQSRKSSAKTIARQDNALNGERRETVPPPSGFYGMIASALEAAGSVVANRLTPAAGSSVGTGSDAAELDEVSDTETDTASEDSFASAEEGSTQVGVSPPPFDGSKVNEIRDAEVASTRSSTLSEDRMSLNEHGSPGSTNRHLAQHEKELRKLQARMRKAQERLERRTARKHRNNHEDDREKDELALAKLREKHEKEIAKQEEKFHRELQKLEQKRLSEERKAEEKRKKQVEKEERANIQMELERTRAERDVAMKQIDILKAQVGELQAQNTRLVARLGKEGIVFNGVENGAN</sequence>
<accession>A0AAV9HI64</accession>